<gene>
    <name evidence="2" type="ORF">DCAF_LOCUS10384</name>
</gene>
<keyword evidence="3" id="KW-1185">Reference proteome</keyword>
<sequence length="108" mass="11728">MASKRMLVTIALVALAISPVLAKEYVVGDGKGWTAIQPDDEFENSIAFFKYKVVFHEPVKVDDASFKKNVSAPETTETLASGNNVIRLEKPGKQIKNCTIAVEASTAK</sequence>
<name>A0AAV1RGP6_9ROSI</name>
<feature type="signal peptide" evidence="1">
    <location>
        <begin position="1"/>
        <end position="22"/>
    </location>
</feature>
<reference evidence="2 3" key="1">
    <citation type="submission" date="2024-01" db="EMBL/GenBank/DDBJ databases">
        <authorList>
            <person name="Waweru B."/>
        </authorList>
    </citation>
    <scope>NUCLEOTIDE SEQUENCE [LARGE SCALE GENOMIC DNA]</scope>
</reference>
<dbReference type="AlphaFoldDB" id="A0AAV1RGP6"/>
<protein>
    <submittedName>
        <fullName evidence="2">Uncharacterized protein</fullName>
    </submittedName>
</protein>
<comment type="caution">
    <text evidence="2">The sequence shown here is derived from an EMBL/GenBank/DDBJ whole genome shotgun (WGS) entry which is preliminary data.</text>
</comment>
<dbReference type="Gene3D" id="2.60.40.420">
    <property type="entry name" value="Cupredoxins - blue copper proteins"/>
    <property type="match status" value="1"/>
</dbReference>
<evidence type="ECO:0000313" key="3">
    <source>
        <dbReference type="Proteomes" id="UP001314170"/>
    </source>
</evidence>
<dbReference type="Proteomes" id="UP001314170">
    <property type="component" value="Unassembled WGS sequence"/>
</dbReference>
<feature type="chain" id="PRO_5043505768" evidence="1">
    <location>
        <begin position="23"/>
        <end position="108"/>
    </location>
</feature>
<proteinExistence type="predicted"/>
<dbReference type="InterPro" id="IPR008972">
    <property type="entry name" value="Cupredoxin"/>
</dbReference>
<evidence type="ECO:0000313" key="2">
    <source>
        <dbReference type="EMBL" id="CAK7335392.1"/>
    </source>
</evidence>
<evidence type="ECO:0000256" key="1">
    <source>
        <dbReference type="SAM" id="SignalP"/>
    </source>
</evidence>
<organism evidence="2 3">
    <name type="scientific">Dovyalis caffra</name>
    <dbReference type="NCBI Taxonomy" id="77055"/>
    <lineage>
        <taxon>Eukaryota</taxon>
        <taxon>Viridiplantae</taxon>
        <taxon>Streptophyta</taxon>
        <taxon>Embryophyta</taxon>
        <taxon>Tracheophyta</taxon>
        <taxon>Spermatophyta</taxon>
        <taxon>Magnoliopsida</taxon>
        <taxon>eudicotyledons</taxon>
        <taxon>Gunneridae</taxon>
        <taxon>Pentapetalae</taxon>
        <taxon>rosids</taxon>
        <taxon>fabids</taxon>
        <taxon>Malpighiales</taxon>
        <taxon>Salicaceae</taxon>
        <taxon>Flacourtieae</taxon>
        <taxon>Dovyalis</taxon>
    </lineage>
</organism>
<dbReference type="EMBL" id="CAWUPB010000994">
    <property type="protein sequence ID" value="CAK7335392.1"/>
    <property type="molecule type" value="Genomic_DNA"/>
</dbReference>
<accession>A0AAV1RGP6</accession>
<keyword evidence="1" id="KW-0732">Signal</keyword>